<proteinExistence type="predicted"/>
<dbReference type="GO" id="GO:0015421">
    <property type="term" value="F:ABC-type oligopeptide transporter activity"/>
    <property type="evidence" value="ECO:0007669"/>
    <property type="project" value="TreeGrafter"/>
</dbReference>
<reference evidence="12 13" key="1">
    <citation type="submission" date="2022-12" db="EMBL/GenBank/DDBJ databases">
        <title>Metagenome assembled genome from gulf of manar.</title>
        <authorList>
            <person name="Kohli P."/>
            <person name="Pk S."/>
            <person name="Venkata Ramana C."/>
            <person name="Sasikala C."/>
        </authorList>
    </citation>
    <scope>NUCLEOTIDE SEQUENCE [LARGE SCALE GENOMIC DNA]</scope>
    <source>
        <strain evidence="12">JB008</strain>
    </source>
</reference>
<dbReference type="InterPro" id="IPR003593">
    <property type="entry name" value="AAA+_ATPase"/>
</dbReference>
<gene>
    <name evidence="12" type="ORF">PQJ61_12360</name>
</gene>
<dbReference type="PROSITE" id="PS50929">
    <property type="entry name" value="ABC_TM1F"/>
    <property type="match status" value="1"/>
</dbReference>
<evidence type="ECO:0000256" key="7">
    <source>
        <dbReference type="ARBA" id="ARBA00022989"/>
    </source>
</evidence>
<dbReference type="Gene3D" id="3.40.50.300">
    <property type="entry name" value="P-loop containing nucleotide triphosphate hydrolases"/>
    <property type="match status" value="1"/>
</dbReference>
<dbReference type="PROSITE" id="PS50893">
    <property type="entry name" value="ABC_TRANSPORTER_2"/>
    <property type="match status" value="1"/>
</dbReference>
<evidence type="ECO:0000256" key="9">
    <source>
        <dbReference type="SAM" id="Phobius"/>
    </source>
</evidence>
<feature type="transmembrane region" description="Helical" evidence="9">
    <location>
        <begin position="158"/>
        <end position="180"/>
    </location>
</feature>
<feature type="domain" description="ABC transporter" evidence="10">
    <location>
        <begin position="337"/>
        <end position="571"/>
    </location>
</feature>
<dbReference type="PROSITE" id="PS00211">
    <property type="entry name" value="ABC_TRANSPORTER_1"/>
    <property type="match status" value="1"/>
</dbReference>
<dbReference type="SUPFAM" id="SSF90123">
    <property type="entry name" value="ABC transporter transmembrane region"/>
    <property type="match status" value="1"/>
</dbReference>
<dbReference type="FunFam" id="3.40.50.300:FF:000221">
    <property type="entry name" value="Multidrug ABC transporter ATP-binding protein"/>
    <property type="match status" value="1"/>
</dbReference>
<evidence type="ECO:0000256" key="3">
    <source>
        <dbReference type="ARBA" id="ARBA00022475"/>
    </source>
</evidence>
<dbReference type="GO" id="GO:0005524">
    <property type="term" value="F:ATP binding"/>
    <property type="evidence" value="ECO:0007669"/>
    <property type="project" value="UniProtKB-KW"/>
</dbReference>
<feature type="transmembrane region" description="Helical" evidence="9">
    <location>
        <begin position="280"/>
        <end position="302"/>
    </location>
</feature>
<dbReference type="Pfam" id="PF00005">
    <property type="entry name" value="ABC_tran"/>
    <property type="match status" value="1"/>
</dbReference>
<dbReference type="Proteomes" id="UP001221217">
    <property type="component" value="Unassembled WGS sequence"/>
</dbReference>
<comment type="subcellular location">
    <subcellularLocation>
        <location evidence="1">Cell membrane</location>
        <topology evidence="1">Multi-pass membrane protein</topology>
    </subcellularLocation>
</comment>
<dbReference type="AlphaFoldDB" id="A0AAJ1IDY7"/>
<dbReference type="InterPro" id="IPR003439">
    <property type="entry name" value="ABC_transporter-like_ATP-bd"/>
</dbReference>
<evidence type="ECO:0000259" key="10">
    <source>
        <dbReference type="PROSITE" id="PS50893"/>
    </source>
</evidence>
<dbReference type="Pfam" id="PF00664">
    <property type="entry name" value="ABC_membrane"/>
    <property type="match status" value="1"/>
</dbReference>
<dbReference type="Gene3D" id="1.20.1560.10">
    <property type="entry name" value="ABC transporter type 1, transmembrane domain"/>
    <property type="match status" value="1"/>
</dbReference>
<evidence type="ECO:0000313" key="13">
    <source>
        <dbReference type="Proteomes" id="UP001221217"/>
    </source>
</evidence>
<dbReference type="InterPro" id="IPR017871">
    <property type="entry name" value="ABC_transporter-like_CS"/>
</dbReference>
<evidence type="ECO:0000256" key="1">
    <source>
        <dbReference type="ARBA" id="ARBA00004651"/>
    </source>
</evidence>
<keyword evidence="6 12" id="KW-0067">ATP-binding</keyword>
<dbReference type="PANTHER" id="PTHR43394:SF1">
    <property type="entry name" value="ATP-BINDING CASSETTE SUB-FAMILY B MEMBER 10, MITOCHONDRIAL"/>
    <property type="match status" value="1"/>
</dbReference>
<evidence type="ECO:0000256" key="6">
    <source>
        <dbReference type="ARBA" id="ARBA00022840"/>
    </source>
</evidence>
<name>A0AAJ1IDY7_9SPIO</name>
<keyword evidence="4 9" id="KW-0812">Transmembrane</keyword>
<keyword evidence="7 9" id="KW-1133">Transmembrane helix</keyword>
<dbReference type="InterPro" id="IPR036640">
    <property type="entry name" value="ABC1_TM_sf"/>
</dbReference>
<dbReference type="GO" id="GO:0005886">
    <property type="term" value="C:plasma membrane"/>
    <property type="evidence" value="ECO:0007669"/>
    <property type="project" value="UniProtKB-SubCell"/>
</dbReference>
<protein>
    <submittedName>
        <fullName evidence="12">ABC transporter ATP-binding protein</fullName>
    </submittedName>
</protein>
<keyword evidence="2" id="KW-0813">Transport</keyword>
<feature type="transmembrane region" description="Helical" evidence="9">
    <location>
        <begin position="52"/>
        <end position="74"/>
    </location>
</feature>
<evidence type="ECO:0000256" key="5">
    <source>
        <dbReference type="ARBA" id="ARBA00022741"/>
    </source>
</evidence>
<evidence type="ECO:0000256" key="2">
    <source>
        <dbReference type="ARBA" id="ARBA00022448"/>
    </source>
</evidence>
<dbReference type="InterPro" id="IPR027417">
    <property type="entry name" value="P-loop_NTPase"/>
</dbReference>
<accession>A0AAJ1IDY7</accession>
<evidence type="ECO:0000313" key="12">
    <source>
        <dbReference type="EMBL" id="MDC7227549.1"/>
    </source>
</evidence>
<dbReference type="CDD" id="cd18542">
    <property type="entry name" value="ABC_6TM_YknU_like"/>
    <property type="match status" value="1"/>
</dbReference>
<evidence type="ECO:0000259" key="11">
    <source>
        <dbReference type="PROSITE" id="PS50929"/>
    </source>
</evidence>
<dbReference type="SMART" id="SM00382">
    <property type="entry name" value="AAA"/>
    <property type="match status" value="1"/>
</dbReference>
<feature type="domain" description="ABC transmembrane type-1" evidence="11">
    <location>
        <begin position="19"/>
        <end position="303"/>
    </location>
</feature>
<evidence type="ECO:0000256" key="8">
    <source>
        <dbReference type="ARBA" id="ARBA00023136"/>
    </source>
</evidence>
<keyword evidence="8 9" id="KW-0472">Membrane</keyword>
<dbReference type="SUPFAM" id="SSF52540">
    <property type="entry name" value="P-loop containing nucleoside triphosphate hydrolases"/>
    <property type="match status" value="1"/>
</dbReference>
<dbReference type="InterPro" id="IPR039421">
    <property type="entry name" value="Type_1_exporter"/>
</dbReference>
<dbReference type="PANTHER" id="PTHR43394">
    <property type="entry name" value="ATP-DEPENDENT PERMEASE MDL1, MITOCHONDRIAL"/>
    <property type="match status" value="1"/>
</dbReference>
<sequence length="576" mass="63388">MKPLIKILKFIKPYTRSFAGAFVLLLISTGLNLVQPKLSQYAIDNGIGSGNTGMIIGIAAAMLFSGLIGAVFNFQSGKLLIRSAQGMSFDLRNRLYEHISSFSFSNFDKWRTGELMVRMNSDVDTVRMFVRMGLFMLIQSFFMLIGSLFAMYATDVKLANLMAVIMVSTLVLFIVMTRFIRPIFLKVREALDKVNNVLQENLAGAKLVRALSRQDDEKKKFAQKNRAFYDISIKVGVLIGFLFPMLMFIGNGALLATLWFGGLLVGQGPEMLTLGQLVAFNNYAMMAIFPILMLAMVLNFIAMATASAERIINLLEEKPALSESENSVSPDRIQGDIELKNVCFHYGGGECAIEDINLTIAAGEKIGIIGTTGSGKSTLVNLIPRYYDCSSGEVLLDGINVKDLSFNSLRSNVTAALQETVLFSGSIRENIRFGRPEATEEEIIQAAKDACAWDFIEGKEKGLDEEVGERGMALSGGQRQRIAIARSIIAKPAVLILDDVTSALDLETETSIIENLYSRKDSMTTLIISQKINAVKHADRIIVMDQGRIAGMGTHSELLASNQMYNDIEKTQSVLV</sequence>
<comment type="caution">
    <text evidence="12">The sequence shown here is derived from an EMBL/GenBank/DDBJ whole genome shotgun (WGS) entry which is preliminary data.</text>
</comment>
<feature type="transmembrane region" description="Helical" evidence="9">
    <location>
        <begin position="128"/>
        <end position="152"/>
    </location>
</feature>
<keyword evidence="3" id="KW-1003">Cell membrane</keyword>
<organism evidence="12 13">
    <name type="scientific">Candidatus Thalassospirochaeta sargassi</name>
    <dbReference type="NCBI Taxonomy" id="3119039"/>
    <lineage>
        <taxon>Bacteria</taxon>
        <taxon>Pseudomonadati</taxon>
        <taxon>Spirochaetota</taxon>
        <taxon>Spirochaetia</taxon>
        <taxon>Spirochaetales</taxon>
        <taxon>Spirochaetaceae</taxon>
        <taxon>Candidatus Thalassospirochaeta</taxon>
    </lineage>
</organism>
<dbReference type="EMBL" id="JAQQAL010000028">
    <property type="protein sequence ID" value="MDC7227549.1"/>
    <property type="molecule type" value="Genomic_DNA"/>
</dbReference>
<dbReference type="GO" id="GO:0016887">
    <property type="term" value="F:ATP hydrolysis activity"/>
    <property type="evidence" value="ECO:0007669"/>
    <property type="project" value="InterPro"/>
</dbReference>
<dbReference type="InterPro" id="IPR011527">
    <property type="entry name" value="ABC1_TM_dom"/>
</dbReference>
<keyword evidence="5" id="KW-0547">Nucleotide-binding</keyword>
<evidence type="ECO:0000256" key="4">
    <source>
        <dbReference type="ARBA" id="ARBA00022692"/>
    </source>
</evidence>
<feature type="transmembrane region" description="Helical" evidence="9">
    <location>
        <begin position="235"/>
        <end position="260"/>
    </location>
</feature>